<dbReference type="EMBL" id="GG745339">
    <property type="protein sequence ID" value="KNE61798.1"/>
    <property type="molecule type" value="Genomic_DNA"/>
</dbReference>
<feature type="transmembrane region" description="Helical" evidence="2">
    <location>
        <begin position="323"/>
        <end position="344"/>
    </location>
</feature>
<sequence>MAHRSTQMRRRTPATALAFLAVVLALVLIAAATTAQASPNPQIGDIISGILKPSKPTPTSSGDSTATPTSTPDVDPCDTGRCTPPNLKTECILLEKVWGLRDFKGVYLPVDVRPYFRERFPGKYDDAVFPSELKNITDFQNLFGNLPWSYPTNNAEFYNEKMAGCKLPDQRYYLTWIYVDMVDYFKNTKKDPCSAGASMPVCATTFDQRVLVVNATLNNATMCSGPSEYKAVGQAYLKKLQTHPFRSTDTTSCVSGDTIEKGAQTCGYYGQFSACLHADTCTDLASDLRSQCPTVLQNWAKANNPSVFNNGSSSSDSSSKFPVGPVVIGVVAAGVVIVGLVSLARTRAKSASLMKTLGRTLGRVTRSRTTLRRPATEPPVPEVIIPTAAPSAEAMAAYRSAPTPGAQHMGVPMAGPPGPTRAAGGAQPKFPTPTDR</sequence>
<name>A0A0L0SH09_ALLM3</name>
<feature type="chain" id="PRO_5005548105" evidence="3">
    <location>
        <begin position="38"/>
        <end position="436"/>
    </location>
</feature>
<evidence type="ECO:0000256" key="1">
    <source>
        <dbReference type="SAM" id="MobiDB-lite"/>
    </source>
</evidence>
<keyword evidence="3" id="KW-0732">Signal</keyword>
<evidence type="ECO:0000256" key="2">
    <source>
        <dbReference type="SAM" id="Phobius"/>
    </source>
</evidence>
<keyword evidence="5" id="KW-1185">Reference proteome</keyword>
<keyword evidence="2" id="KW-1133">Transmembrane helix</keyword>
<feature type="compositionally biased region" description="Polar residues" evidence="1">
    <location>
        <begin position="57"/>
        <end position="72"/>
    </location>
</feature>
<gene>
    <name evidence="4" type="ORF">AMAG_07079</name>
</gene>
<keyword evidence="2" id="KW-0812">Transmembrane</keyword>
<organism evidence="4 5">
    <name type="scientific">Allomyces macrogynus (strain ATCC 38327)</name>
    <name type="common">Allomyces javanicus var. macrogynus</name>
    <dbReference type="NCBI Taxonomy" id="578462"/>
    <lineage>
        <taxon>Eukaryota</taxon>
        <taxon>Fungi</taxon>
        <taxon>Fungi incertae sedis</taxon>
        <taxon>Blastocladiomycota</taxon>
        <taxon>Blastocladiomycetes</taxon>
        <taxon>Blastocladiales</taxon>
        <taxon>Blastocladiaceae</taxon>
        <taxon>Allomyces</taxon>
    </lineage>
</organism>
<feature type="signal peptide" evidence="3">
    <location>
        <begin position="1"/>
        <end position="37"/>
    </location>
</feature>
<protein>
    <submittedName>
        <fullName evidence="4">Uncharacterized protein</fullName>
    </submittedName>
</protein>
<dbReference type="VEuPathDB" id="FungiDB:AMAG_07079"/>
<evidence type="ECO:0000256" key="3">
    <source>
        <dbReference type="SAM" id="SignalP"/>
    </source>
</evidence>
<evidence type="ECO:0000313" key="4">
    <source>
        <dbReference type="EMBL" id="KNE61798.1"/>
    </source>
</evidence>
<keyword evidence="2" id="KW-0472">Membrane</keyword>
<dbReference type="AlphaFoldDB" id="A0A0L0SH09"/>
<feature type="region of interest" description="Disordered" evidence="1">
    <location>
        <begin position="402"/>
        <end position="436"/>
    </location>
</feature>
<feature type="region of interest" description="Disordered" evidence="1">
    <location>
        <begin position="48"/>
        <end position="78"/>
    </location>
</feature>
<dbReference type="OrthoDB" id="5578507at2759"/>
<dbReference type="Proteomes" id="UP000054350">
    <property type="component" value="Unassembled WGS sequence"/>
</dbReference>
<accession>A0A0L0SH09</accession>
<reference evidence="4 5" key="1">
    <citation type="submission" date="2009-11" db="EMBL/GenBank/DDBJ databases">
        <title>Annotation of Allomyces macrogynus ATCC 38327.</title>
        <authorList>
            <consortium name="The Broad Institute Genome Sequencing Platform"/>
            <person name="Russ C."/>
            <person name="Cuomo C."/>
            <person name="Burger G."/>
            <person name="Gray M.W."/>
            <person name="Holland P.W.H."/>
            <person name="King N."/>
            <person name="Lang F.B.F."/>
            <person name="Roger A.J."/>
            <person name="Ruiz-Trillo I."/>
            <person name="Young S.K."/>
            <person name="Zeng Q."/>
            <person name="Gargeya S."/>
            <person name="Fitzgerald M."/>
            <person name="Haas B."/>
            <person name="Abouelleil A."/>
            <person name="Alvarado L."/>
            <person name="Arachchi H.M."/>
            <person name="Berlin A."/>
            <person name="Chapman S.B."/>
            <person name="Gearin G."/>
            <person name="Goldberg J."/>
            <person name="Griggs A."/>
            <person name="Gujja S."/>
            <person name="Hansen M."/>
            <person name="Heiman D."/>
            <person name="Howarth C."/>
            <person name="Larimer J."/>
            <person name="Lui A."/>
            <person name="MacDonald P.J.P."/>
            <person name="McCowen C."/>
            <person name="Montmayeur A."/>
            <person name="Murphy C."/>
            <person name="Neiman D."/>
            <person name="Pearson M."/>
            <person name="Priest M."/>
            <person name="Roberts A."/>
            <person name="Saif S."/>
            <person name="Shea T."/>
            <person name="Sisk P."/>
            <person name="Stolte C."/>
            <person name="Sykes S."/>
            <person name="Wortman J."/>
            <person name="Nusbaum C."/>
            <person name="Birren B."/>
        </authorList>
    </citation>
    <scope>NUCLEOTIDE SEQUENCE [LARGE SCALE GENOMIC DNA]</scope>
    <source>
        <strain evidence="4 5">ATCC 38327</strain>
    </source>
</reference>
<reference evidence="5" key="2">
    <citation type="submission" date="2009-11" db="EMBL/GenBank/DDBJ databases">
        <title>The Genome Sequence of Allomyces macrogynus strain ATCC 38327.</title>
        <authorList>
            <consortium name="The Broad Institute Genome Sequencing Platform"/>
            <person name="Russ C."/>
            <person name="Cuomo C."/>
            <person name="Shea T."/>
            <person name="Young S.K."/>
            <person name="Zeng Q."/>
            <person name="Koehrsen M."/>
            <person name="Haas B."/>
            <person name="Borodovsky M."/>
            <person name="Guigo R."/>
            <person name="Alvarado L."/>
            <person name="Berlin A."/>
            <person name="Borenstein D."/>
            <person name="Chen Z."/>
            <person name="Engels R."/>
            <person name="Freedman E."/>
            <person name="Gellesch M."/>
            <person name="Goldberg J."/>
            <person name="Griggs A."/>
            <person name="Gujja S."/>
            <person name="Heiman D."/>
            <person name="Hepburn T."/>
            <person name="Howarth C."/>
            <person name="Jen D."/>
            <person name="Larson L."/>
            <person name="Lewis B."/>
            <person name="Mehta T."/>
            <person name="Park D."/>
            <person name="Pearson M."/>
            <person name="Roberts A."/>
            <person name="Saif S."/>
            <person name="Shenoy N."/>
            <person name="Sisk P."/>
            <person name="Stolte C."/>
            <person name="Sykes S."/>
            <person name="Walk T."/>
            <person name="White J."/>
            <person name="Yandava C."/>
            <person name="Burger G."/>
            <person name="Gray M.W."/>
            <person name="Holland P.W.H."/>
            <person name="King N."/>
            <person name="Lang F.B.F."/>
            <person name="Roger A.J."/>
            <person name="Ruiz-Trillo I."/>
            <person name="Lander E."/>
            <person name="Nusbaum C."/>
        </authorList>
    </citation>
    <scope>NUCLEOTIDE SEQUENCE [LARGE SCALE GENOMIC DNA]</scope>
    <source>
        <strain evidence="5">ATCC 38327</strain>
    </source>
</reference>
<evidence type="ECO:0000313" key="5">
    <source>
        <dbReference type="Proteomes" id="UP000054350"/>
    </source>
</evidence>
<proteinExistence type="predicted"/>